<accession>Q5GPL2</accession>
<organism evidence="2">
    <name type="scientific">Bdellovibrio sp. W</name>
    <dbReference type="NCBI Taxonomy" id="133189"/>
    <lineage>
        <taxon>Bacteria</taxon>
        <taxon>Pseudomonadati</taxon>
        <taxon>Bdellovibrionota</taxon>
        <taxon>Bdellovibrionia</taxon>
        <taxon>Bdellovibrionales</taxon>
        <taxon>Pseudobdellovibrionaceae</taxon>
        <taxon>Bdellovibrio</taxon>
    </lineage>
</organism>
<gene>
    <name evidence="2" type="primary">omp</name>
</gene>
<protein>
    <submittedName>
        <fullName evidence="2">Major outer membrane protein</fullName>
    </submittedName>
</protein>
<proteinExistence type="predicted"/>
<name>Q5GPL2_9BACT</name>
<sequence>MKKLVILAALTMVAPAAMASKARVQSLANSRQIVDIQNAFDRPYQFMQLSSMATFEWGTNSQTAVMAPPQTMNFGDRHAEGGFLNREEDRAYGLYFGRRSDAFSGAITAGFLSGVFTSPVLQEQNPINVFYASKMGDWTWGVTGKYSSGKNDTNDTKSSSSGIALGATNGALEIELVQGFGGKTENATESVESKAMTQVGVGYKFAENMEVYGQYQMVKADGTGNGFDNTVLDLTRYEVGFVNSAVKTDDVNFFYGVAYRSENREVKNGDIKSESATLPVWLGVEANAASWLVFRGSISQSILLNEVKTEVSPAAETKADLDSIAFNAGVGIKLGNGMLDANFATAANGSLNFGNGDVAGGGQEFLSNVAYTYNF</sequence>
<evidence type="ECO:0000313" key="2">
    <source>
        <dbReference type="EMBL" id="CAH17838.1"/>
    </source>
</evidence>
<evidence type="ECO:0000256" key="1">
    <source>
        <dbReference type="SAM" id="SignalP"/>
    </source>
</evidence>
<keyword evidence="1" id="KW-0732">Signal</keyword>
<dbReference type="AlphaFoldDB" id="Q5GPL2"/>
<feature type="chain" id="PRO_5004256931" evidence="1">
    <location>
        <begin position="20"/>
        <end position="375"/>
    </location>
</feature>
<dbReference type="InterPro" id="IPR023614">
    <property type="entry name" value="Porin_dom_sf"/>
</dbReference>
<feature type="signal peptide" evidence="1">
    <location>
        <begin position="1"/>
        <end position="19"/>
    </location>
</feature>
<dbReference type="SUPFAM" id="SSF56935">
    <property type="entry name" value="Porins"/>
    <property type="match status" value="1"/>
</dbReference>
<reference evidence="2" key="1">
    <citation type="journal article" date="2005" name="FEMS Microbiol. Lett.">
        <title>Characterization of outer membrane protein fractions of Bdellovibrionales.</title>
        <authorList>
            <person name="Beck S."/>
            <person name="Strauch E."/>
            <person name="Appel B."/>
            <person name="Linscheid M."/>
        </authorList>
    </citation>
    <scope>NUCLEOTIDE SEQUENCE</scope>
    <source>
        <strain evidence="2">ATCC 27047</strain>
    </source>
</reference>
<dbReference type="EMBL" id="AJ810383">
    <property type="protein sequence ID" value="CAH17838.1"/>
    <property type="molecule type" value="Genomic_DNA"/>
</dbReference>
<dbReference type="Gene3D" id="2.40.160.10">
    <property type="entry name" value="Porin"/>
    <property type="match status" value="1"/>
</dbReference>